<feature type="compositionally biased region" description="Low complexity" evidence="1">
    <location>
        <begin position="1426"/>
        <end position="1448"/>
    </location>
</feature>
<evidence type="ECO:0000313" key="3">
    <source>
        <dbReference type="Proteomes" id="UP000271241"/>
    </source>
</evidence>
<accession>A0A4P9XT20</accession>
<gene>
    <name evidence="2" type="ORF">THASP1DRAFT_28925</name>
</gene>
<feature type="compositionally biased region" description="Polar residues" evidence="1">
    <location>
        <begin position="1249"/>
        <end position="1267"/>
    </location>
</feature>
<organism evidence="2 3">
    <name type="scientific">Thamnocephalis sphaerospora</name>
    <dbReference type="NCBI Taxonomy" id="78915"/>
    <lineage>
        <taxon>Eukaryota</taxon>
        <taxon>Fungi</taxon>
        <taxon>Fungi incertae sedis</taxon>
        <taxon>Zoopagomycota</taxon>
        <taxon>Zoopagomycotina</taxon>
        <taxon>Zoopagomycetes</taxon>
        <taxon>Zoopagales</taxon>
        <taxon>Sigmoideomycetaceae</taxon>
        <taxon>Thamnocephalis</taxon>
    </lineage>
</organism>
<feature type="compositionally biased region" description="Polar residues" evidence="1">
    <location>
        <begin position="429"/>
        <end position="457"/>
    </location>
</feature>
<evidence type="ECO:0000256" key="1">
    <source>
        <dbReference type="SAM" id="MobiDB-lite"/>
    </source>
</evidence>
<feature type="region of interest" description="Disordered" evidence="1">
    <location>
        <begin position="304"/>
        <end position="457"/>
    </location>
</feature>
<feature type="compositionally biased region" description="Polar residues" evidence="1">
    <location>
        <begin position="649"/>
        <end position="660"/>
    </location>
</feature>
<evidence type="ECO:0000313" key="2">
    <source>
        <dbReference type="EMBL" id="RKP09276.1"/>
    </source>
</evidence>
<feature type="compositionally biased region" description="Basic and acidic residues" evidence="1">
    <location>
        <begin position="364"/>
        <end position="385"/>
    </location>
</feature>
<feature type="region of interest" description="Disordered" evidence="1">
    <location>
        <begin position="636"/>
        <end position="666"/>
    </location>
</feature>
<reference evidence="3" key="1">
    <citation type="journal article" date="2018" name="Nat. Microbiol.">
        <title>Leveraging single-cell genomics to expand the fungal tree of life.</title>
        <authorList>
            <person name="Ahrendt S.R."/>
            <person name="Quandt C.A."/>
            <person name="Ciobanu D."/>
            <person name="Clum A."/>
            <person name="Salamov A."/>
            <person name="Andreopoulos B."/>
            <person name="Cheng J.F."/>
            <person name="Woyke T."/>
            <person name="Pelin A."/>
            <person name="Henrissat B."/>
            <person name="Reynolds N.K."/>
            <person name="Benny G.L."/>
            <person name="Smith M.E."/>
            <person name="James T.Y."/>
            <person name="Grigoriev I.V."/>
        </authorList>
    </citation>
    <scope>NUCLEOTIDE SEQUENCE [LARGE SCALE GENOMIC DNA]</scope>
    <source>
        <strain evidence="3">RSA 1356</strain>
    </source>
</reference>
<protein>
    <submittedName>
        <fullName evidence="2">Uncharacterized protein</fullName>
    </submittedName>
</protein>
<sequence>MQPYVRATLRATHSKLRFTAIGFHAAAGDGLKLASAEHTDDGPLNLVNAEPDAVSFPSDGAPVDVYFGNPKGVEAAQGSFVLRIGAKEGGLEPDADTYASVTYDAPVGDGVAKHYVIVLETEPGVNVLRHTGPIEGAYTWNWRHMVKDAGTPMGHAYETMGQSFIVKTTLTPNSNYAEMEVELAEATDDHDLYKRKPYFSVAPPPKLNPVLRQRRDSFGSDTNSPALVVNEGDLHNYMTATESEPEPRPEPAPVPVPVPMPDAVLHGNSVNDILTWRQRVYNTINYAYETVAYPFGFQDYDENDVEALPSGSGSLQANEEVSGTPKSSERGAEVQETSQGAPLAEDGSFDAREASNNMPWLENEDTRAQEESREAPSPEKDDLNAREASLVASQPDKDSVSAPAADDTPQPADGSDMHETSRAMPPPQDSSTGTRSMAVNSVVSSKRSHASHGSNSVCSRECHLAATDDHEESIVLNLAVSHPDILLRQPYHLLMTGVADGSPTNMVEMGTPGIARYCSSTDRKSRGALTYELVSRRMHNSPSLVVGRPERLYLAISWQVNPGKALADKEKQESDDSRYLFSATVLRTDSPMFPGHDYSQKRLFENVSTLILSHNAHDWIYEMPDGERFRLGLRMAPRNSGQSGGARSAMQSDALSVSETSADDGVSDRRLEPAVLDLSIDPIVETHEDGIRSDFVGSMLFVPSSGYYWENYDALLQINKKLENVTSWEAHDIYVLIENAEQSPFSLCHMYGAPSEQADVADKQHHVMSPGKFDLYDHSVRSVDGMARIVYAVQHPEAHLEEHHAFYASTHRQYLVCSYSHTQAQASVVHEWAHWGHTEVDGAAVARFLDETNVEAIASPGCMTESSHPVLGDTVMCVKQYRSFGAPNVATVAVGSLASPSTPALALSDEVALRVTLVNKHPHLKLVSASALSVGWKGLAAESSGARSKDESQLKWSFAELPLSVGEGRAVRVRLAVDKPEHTGDLEAVELVVRSYPAQRGGMDDFIAYSVLVGKPEAEDEAVEEAVNHDSFPDSGLDLEFSDDGSVFREEYHETTYDERSNECFLERGLGETISAWPAVAETYLRGDQRCCITLHLANTVGDTGVELVATIAETRDVVLPKANDTENGTESAAAFDMPAILDADAESKTREEEHTSPLAAKDTDSISSEPDVAAIPNTPTSPSPSTIQSVPSSPSIIAASDDATAEIHSPELESPVQTVDAATSPLITAADRSPVLSPRADTPVETADASTSPHITAADNSPALSSKADTPVQAIDASTSPLVVVADSSPIPSLSLPPPSTVTDPLKPTPVPMPSPSVSSPQIPLSSAIFAPQPLYLLASLPNYPSMPLSSDIVSCMPGFTSSTFNLFARTQYDVPDAGYSPPPQDFASAAEYLQSLPPCYPLVPGYSPPPSQQDPTARMDPPFSSQDYPQMPSYSPSPMQASASMYTLPGMPSAPPLPSQGYSHVPGYPPPPMQGSVSAYTLPGSHAVDSSISQS</sequence>
<dbReference type="STRING" id="78915.A0A4P9XT20"/>
<feature type="compositionally biased region" description="Basic and acidic residues" evidence="1">
    <location>
        <begin position="1147"/>
        <end position="1156"/>
    </location>
</feature>
<dbReference type="EMBL" id="KZ992526">
    <property type="protein sequence ID" value="RKP09276.1"/>
    <property type="molecule type" value="Genomic_DNA"/>
</dbReference>
<feature type="region of interest" description="Disordered" evidence="1">
    <location>
        <begin position="1147"/>
        <end position="1194"/>
    </location>
</feature>
<feature type="region of interest" description="Disordered" evidence="1">
    <location>
        <begin position="1406"/>
        <end position="1497"/>
    </location>
</feature>
<dbReference type="Proteomes" id="UP000271241">
    <property type="component" value="Unassembled WGS sequence"/>
</dbReference>
<feature type="compositionally biased region" description="Polar residues" evidence="1">
    <location>
        <begin position="311"/>
        <end position="326"/>
    </location>
</feature>
<feature type="compositionally biased region" description="Low complexity" evidence="1">
    <location>
        <begin position="402"/>
        <end position="413"/>
    </location>
</feature>
<proteinExistence type="predicted"/>
<feature type="compositionally biased region" description="Low complexity" evidence="1">
    <location>
        <begin position="1174"/>
        <end position="1194"/>
    </location>
</feature>
<feature type="region of interest" description="Disordered" evidence="1">
    <location>
        <begin position="1227"/>
        <end position="1267"/>
    </location>
</feature>
<name>A0A4P9XT20_9FUNG</name>
<keyword evidence="3" id="KW-1185">Reference proteome</keyword>